<comment type="caution">
    <text evidence="4">The sequence shown here is derived from an EMBL/GenBank/DDBJ whole genome shotgun (WGS) entry which is preliminary data.</text>
</comment>
<feature type="region of interest" description="Disordered" evidence="1">
    <location>
        <begin position="322"/>
        <end position="350"/>
    </location>
</feature>
<name>A0AAN7TQA5_9PEZI</name>
<evidence type="ECO:0008006" key="6">
    <source>
        <dbReference type="Google" id="ProtNLM"/>
    </source>
</evidence>
<keyword evidence="3" id="KW-0732">Signal</keyword>
<gene>
    <name evidence="4" type="ORF">LTR62_004740</name>
</gene>
<feature type="signal peptide" evidence="3">
    <location>
        <begin position="1"/>
        <end position="22"/>
    </location>
</feature>
<organism evidence="4 5">
    <name type="scientific">Meristemomyces frigidus</name>
    <dbReference type="NCBI Taxonomy" id="1508187"/>
    <lineage>
        <taxon>Eukaryota</taxon>
        <taxon>Fungi</taxon>
        <taxon>Dikarya</taxon>
        <taxon>Ascomycota</taxon>
        <taxon>Pezizomycotina</taxon>
        <taxon>Dothideomycetes</taxon>
        <taxon>Dothideomycetidae</taxon>
        <taxon>Mycosphaerellales</taxon>
        <taxon>Teratosphaeriaceae</taxon>
        <taxon>Meristemomyces</taxon>
    </lineage>
</organism>
<keyword evidence="2" id="KW-0472">Membrane</keyword>
<dbReference type="Proteomes" id="UP001310890">
    <property type="component" value="Unassembled WGS sequence"/>
</dbReference>
<feature type="transmembrane region" description="Helical" evidence="2">
    <location>
        <begin position="239"/>
        <end position="262"/>
    </location>
</feature>
<evidence type="ECO:0000313" key="4">
    <source>
        <dbReference type="EMBL" id="KAK5111636.1"/>
    </source>
</evidence>
<dbReference type="EMBL" id="JAVRRL010000037">
    <property type="protein sequence ID" value="KAK5111636.1"/>
    <property type="molecule type" value="Genomic_DNA"/>
</dbReference>
<evidence type="ECO:0000256" key="1">
    <source>
        <dbReference type="SAM" id="MobiDB-lite"/>
    </source>
</evidence>
<feature type="compositionally biased region" description="Polar residues" evidence="1">
    <location>
        <begin position="189"/>
        <end position="200"/>
    </location>
</feature>
<proteinExistence type="predicted"/>
<feature type="compositionally biased region" description="Low complexity" evidence="1">
    <location>
        <begin position="140"/>
        <end position="188"/>
    </location>
</feature>
<protein>
    <recommendedName>
        <fullName evidence="6">Mid2 domain-containing protein</fullName>
    </recommendedName>
</protein>
<evidence type="ECO:0000313" key="5">
    <source>
        <dbReference type="Proteomes" id="UP001310890"/>
    </source>
</evidence>
<evidence type="ECO:0000256" key="2">
    <source>
        <dbReference type="SAM" id="Phobius"/>
    </source>
</evidence>
<reference evidence="4" key="1">
    <citation type="submission" date="2023-08" db="EMBL/GenBank/DDBJ databases">
        <title>Black Yeasts Isolated from many extreme environments.</title>
        <authorList>
            <person name="Coleine C."/>
            <person name="Stajich J.E."/>
            <person name="Selbmann L."/>
        </authorList>
    </citation>
    <scope>NUCLEOTIDE SEQUENCE</scope>
    <source>
        <strain evidence="4">CCFEE 5401</strain>
    </source>
</reference>
<evidence type="ECO:0000256" key="3">
    <source>
        <dbReference type="SAM" id="SignalP"/>
    </source>
</evidence>
<keyword evidence="2" id="KW-1133">Transmembrane helix</keyword>
<dbReference type="AlphaFoldDB" id="A0AAN7TQA5"/>
<feature type="region of interest" description="Disordered" evidence="1">
    <location>
        <begin position="140"/>
        <end position="200"/>
    </location>
</feature>
<keyword evidence="2" id="KW-0812">Transmembrane</keyword>
<feature type="chain" id="PRO_5042947310" description="Mid2 domain-containing protein" evidence="3">
    <location>
        <begin position="23"/>
        <end position="386"/>
    </location>
</feature>
<sequence length="386" mass="40357">MPSALQTALVLATLTSLRLTSAQDCYYPNGDLSPTDAACSNETGSQCCPYQWDCLSNGLCHYFNQTDSSIFGRYTCTDQTWQSGNCPQICTQNNTAPGDEALLQCADGNYITLSGFGIWNMARVDFKLISSLDASFSSTYTSSDTSSPMISSGAASTSPGQPTSTSATSTQQTSSTSGSSLQSPTPQSVLSTITSQSVTTGTNGAVSTVTLVSTLSPFVPSSAGPATPVPASSGKNLPLTIGLAVGIPVAILACALIAYLIWRQRKSTKEQAYTSPPRSNDDEDAALEEDKYGYQVGHVAPDGRAPELDSYPVARRVSNRKSELEGSMHSVVSRDSPFLPGHSPASPGLRAVNEEPAELWGGGVGGPYVAYKPPVVAEPEESAKTG</sequence>
<accession>A0AAN7TQA5</accession>